<dbReference type="SMART" id="SM00044">
    <property type="entry name" value="CYCc"/>
    <property type="match status" value="1"/>
</dbReference>
<dbReference type="PANTHER" id="PTHR43081">
    <property type="entry name" value="ADENYLATE CYCLASE, TERMINAL-DIFFERENTIATION SPECIFIC-RELATED"/>
    <property type="match status" value="1"/>
</dbReference>
<dbReference type="SMART" id="SM01080">
    <property type="entry name" value="CHASE2"/>
    <property type="match status" value="1"/>
</dbReference>
<feature type="transmembrane region" description="Helical" evidence="1">
    <location>
        <begin position="26"/>
        <end position="50"/>
    </location>
</feature>
<feature type="transmembrane region" description="Helical" evidence="1">
    <location>
        <begin position="436"/>
        <end position="454"/>
    </location>
</feature>
<accession>A0A8J7M899</accession>
<dbReference type="EMBL" id="JAEHHL010000006">
    <property type="protein sequence ID" value="MBK0399742.1"/>
    <property type="molecule type" value="Genomic_DNA"/>
</dbReference>
<organism evidence="3 4">
    <name type="scientific">Thermohalobaculum xanthum</name>
    <dbReference type="NCBI Taxonomy" id="2753746"/>
    <lineage>
        <taxon>Bacteria</taxon>
        <taxon>Pseudomonadati</taxon>
        <taxon>Pseudomonadota</taxon>
        <taxon>Alphaproteobacteria</taxon>
        <taxon>Rhodobacterales</taxon>
        <taxon>Paracoccaceae</taxon>
        <taxon>Thermohalobaculum</taxon>
    </lineage>
</organism>
<feature type="transmembrane region" description="Helical" evidence="1">
    <location>
        <begin position="406"/>
        <end position="424"/>
    </location>
</feature>
<dbReference type="AlphaFoldDB" id="A0A8J7M899"/>
<dbReference type="Pfam" id="PF05226">
    <property type="entry name" value="CHASE2"/>
    <property type="match status" value="1"/>
</dbReference>
<dbReference type="GO" id="GO:0004016">
    <property type="term" value="F:adenylate cyclase activity"/>
    <property type="evidence" value="ECO:0007669"/>
    <property type="project" value="UniProtKB-ARBA"/>
</dbReference>
<dbReference type="InterPro" id="IPR050697">
    <property type="entry name" value="Adenylyl/Guanylyl_Cyclase_3/4"/>
</dbReference>
<feature type="transmembrane region" description="Helical" evidence="1">
    <location>
        <begin position="383"/>
        <end position="399"/>
    </location>
</feature>
<dbReference type="Gene3D" id="3.30.70.1230">
    <property type="entry name" value="Nucleotide cyclase"/>
    <property type="match status" value="1"/>
</dbReference>
<dbReference type="InterPro" id="IPR007890">
    <property type="entry name" value="CHASE2"/>
</dbReference>
<keyword evidence="1" id="KW-1133">Transmembrane helix</keyword>
<protein>
    <submittedName>
        <fullName evidence="3">Adenylate/guanylate cyclase domain-containing protein</fullName>
    </submittedName>
</protein>
<keyword evidence="1" id="KW-0812">Transmembrane</keyword>
<dbReference type="PANTHER" id="PTHR43081:SF1">
    <property type="entry name" value="ADENYLATE CYCLASE, TERMINAL-DIFFERENTIATION SPECIFIC"/>
    <property type="match status" value="1"/>
</dbReference>
<dbReference type="PROSITE" id="PS50125">
    <property type="entry name" value="GUANYLATE_CYCLASE_2"/>
    <property type="match status" value="1"/>
</dbReference>
<evidence type="ECO:0000256" key="1">
    <source>
        <dbReference type="SAM" id="Phobius"/>
    </source>
</evidence>
<evidence type="ECO:0000313" key="4">
    <source>
        <dbReference type="Proteomes" id="UP000655420"/>
    </source>
</evidence>
<keyword evidence="4" id="KW-1185">Reference proteome</keyword>
<name>A0A8J7M899_9RHOB</name>
<evidence type="ECO:0000313" key="3">
    <source>
        <dbReference type="EMBL" id="MBK0399742.1"/>
    </source>
</evidence>
<feature type="domain" description="Guanylate cyclase" evidence="2">
    <location>
        <begin position="495"/>
        <end position="633"/>
    </location>
</feature>
<dbReference type="SUPFAM" id="SSF55073">
    <property type="entry name" value="Nucleotide cyclase"/>
    <property type="match status" value="1"/>
</dbReference>
<dbReference type="GO" id="GO:0035556">
    <property type="term" value="P:intracellular signal transduction"/>
    <property type="evidence" value="ECO:0007669"/>
    <property type="project" value="InterPro"/>
</dbReference>
<sequence>MVLRSRKIRSTQDAEQKPRDARWHRFLSYHLGVILISLVAIACLITLRVLDPFVLREARQTAFDLLQRAEPRTYIDAPIKIVDIDERSLEKLGQWPWPRDQLAELVDRLHAAGAAAVAFDFLFVEQDRMTSSDLRPEVPAPVPRATEGGLVTISKISNDEIFADALRRGNVVLGFGSSSQVSELPPVKAGFAFTGDDPAPYITKLPGGARLLPVLADAAAGVGSVNLRADNSARAVRVVQLLWSDGEDLYPSLITESLRIAQGAQTYVVHADEGAGRVQSLRLGGFDVPTGPRGELFLYYTKYLPERYVSAADIFDNERLTALVPDLTGKIILIGTSATGLFDLHRTALGQTVPGVEMHAQAMEQIIHQQFLVRKDWTRTAEVLAMIIACLSVSLVTIFGTAQTALLVGAAISAVISLGVWYSFRDLGVLVDFSFPLGSGLAVWFVVTIFRYVVTDREKRGIRTAFSRYVHPEVLKDIERNYSHVQLGGENCDLTVMFTDVRNFTPLSERLAPEEVVSFLNRLLGRLGSEITQEAGVIDKFIGDSVMAFWNAPLRQPDHCRRACAAALKMRAAVEEMNAEQSFGLPEHVARDGPIEIGVGINTGPACVGNVGSAERFNYSAIGDAVNVAARAESACKEVGYDLVVCRSTAEQVPDFAFLDAGGVALKGKTSRVSLMVLVGDETVSGSPDFAALREKHARLLEALGRRDPSSIEEALEACRPLARRFGPKLVEFINKMPTRLEDFAAPETVELELIPAS</sequence>
<gene>
    <name evidence="3" type="ORF">H0I76_11120</name>
</gene>
<dbReference type="Proteomes" id="UP000655420">
    <property type="component" value="Unassembled WGS sequence"/>
</dbReference>
<dbReference type="CDD" id="cd07302">
    <property type="entry name" value="CHD"/>
    <property type="match status" value="1"/>
</dbReference>
<keyword evidence="1" id="KW-0472">Membrane</keyword>
<dbReference type="InterPro" id="IPR029787">
    <property type="entry name" value="Nucleotide_cyclase"/>
</dbReference>
<comment type="caution">
    <text evidence="3">The sequence shown here is derived from an EMBL/GenBank/DDBJ whole genome shotgun (WGS) entry which is preliminary data.</text>
</comment>
<reference evidence="3" key="1">
    <citation type="submission" date="2020-12" db="EMBL/GenBank/DDBJ databases">
        <title>Bacterial taxonomy.</title>
        <authorList>
            <person name="Pan X."/>
        </authorList>
    </citation>
    <scope>NUCLEOTIDE SEQUENCE</scope>
    <source>
        <strain evidence="3">M0105</strain>
    </source>
</reference>
<dbReference type="Pfam" id="PF00211">
    <property type="entry name" value="Guanylate_cyc"/>
    <property type="match status" value="1"/>
</dbReference>
<proteinExistence type="predicted"/>
<evidence type="ECO:0000259" key="2">
    <source>
        <dbReference type="PROSITE" id="PS50125"/>
    </source>
</evidence>
<dbReference type="InterPro" id="IPR001054">
    <property type="entry name" value="A/G_cyclase"/>
</dbReference>
<dbReference type="GO" id="GO:0009190">
    <property type="term" value="P:cyclic nucleotide biosynthetic process"/>
    <property type="evidence" value="ECO:0007669"/>
    <property type="project" value="InterPro"/>
</dbReference>